<keyword evidence="3" id="KW-1185">Reference proteome</keyword>
<accession>A0A433VV65</accession>
<dbReference type="EMBL" id="RSCL01000001">
    <property type="protein sequence ID" value="RUT09978.1"/>
    <property type="molecule type" value="Genomic_DNA"/>
</dbReference>
<sequence>MKTVLCKLLKYYIYILVAFELILAGYLGFVYVLALEPKPVGIRGEGVTMSEIRAILIKEASASQQNIVIKAGLISTGFLGIEMLSKTITNKVKTRK</sequence>
<keyword evidence="1" id="KW-0812">Transmembrane</keyword>
<proteinExistence type="predicted"/>
<keyword evidence="1" id="KW-0472">Membrane</keyword>
<name>A0A433VV65_9CYAN</name>
<keyword evidence="1" id="KW-1133">Transmembrane helix</keyword>
<protein>
    <submittedName>
        <fullName evidence="2">Uncharacterized protein</fullName>
    </submittedName>
</protein>
<dbReference type="RefSeq" id="WP_127078465.1">
    <property type="nucleotide sequence ID" value="NZ_RSCL01000001.1"/>
</dbReference>
<reference evidence="2" key="1">
    <citation type="submission" date="2018-12" db="EMBL/GenBank/DDBJ databases">
        <authorList>
            <person name="Will S."/>
            <person name="Neumann-Schaal M."/>
            <person name="Henke P."/>
        </authorList>
    </citation>
    <scope>NUCLEOTIDE SEQUENCE</scope>
    <source>
        <strain evidence="2">PCC 7102</strain>
    </source>
</reference>
<feature type="transmembrane region" description="Helical" evidence="1">
    <location>
        <begin position="12"/>
        <end position="34"/>
    </location>
</feature>
<dbReference type="OrthoDB" id="9902730at2"/>
<evidence type="ECO:0000313" key="2">
    <source>
        <dbReference type="EMBL" id="RUT09978.1"/>
    </source>
</evidence>
<dbReference type="Proteomes" id="UP000271624">
    <property type="component" value="Unassembled WGS sequence"/>
</dbReference>
<reference evidence="2" key="2">
    <citation type="journal article" date="2019" name="Genome Biol. Evol.">
        <title>Day and night: Metabolic profiles and evolutionary relationships of six axenic non-marine cyanobacteria.</title>
        <authorList>
            <person name="Will S.E."/>
            <person name="Henke P."/>
            <person name="Boedeker C."/>
            <person name="Huang S."/>
            <person name="Brinkmann H."/>
            <person name="Rohde M."/>
            <person name="Jarek M."/>
            <person name="Friedl T."/>
            <person name="Seufert S."/>
            <person name="Schumacher M."/>
            <person name="Overmann J."/>
            <person name="Neumann-Schaal M."/>
            <person name="Petersen J."/>
        </authorList>
    </citation>
    <scope>NUCLEOTIDE SEQUENCE [LARGE SCALE GENOMIC DNA]</scope>
    <source>
        <strain evidence="2">PCC 7102</strain>
    </source>
</reference>
<evidence type="ECO:0000256" key="1">
    <source>
        <dbReference type="SAM" id="Phobius"/>
    </source>
</evidence>
<organism evidence="2 3">
    <name type="scientific">Dulcicalothrix desertica PCC 7102</name>
    <dbReference type="NCBI Taxonomy" id="232991"/>
    <lineage>
        <taxon>Bacteria</taxon>
        <taxon>Bacillati</taxon>
        <taxon>Cyanobacteriota</taxon>
        <taxon>Cyanophyceae</taxon>
        <taxon>Nostocales</taxon>
        <taxon>Calotrichaceae</taxon>
        <taxon>Dulcicalothrix</taxon>
    </lineage>
</organism>
<gene>
    <name evidence="2" type="ORF">DSM106972_004730</name>
</gene>
<evidence type="ECO:0000313" key="3">
    <source>
        <dbReference type="Proteomes" id="UP000271624"/>
    </source>
</evidence>
<dbReference type="AlphaFoldDB" id="A0A433VV65"/>
<comment type="caution">
    <text evidence="2">The sequence shown here is derived from an EMBL/GenBank/DDBJ whole genome shotgun (WGS) entry which is preliminary data.</text>
</comment>